<keyword evidence="2" id="KW-1185">Reference proteome</keyword>
<proteinExistence type="predicted"/>
<evidence type="ECO:0000313" key="1">
    <source>
        <dbReference type="EMBL" id="EPT04970.1"/>
    </source>
</evidence>
<gene>
    <name evidence="1" type="ORF">FOMPIDRAFT_1021707</name>
</gene>
<dbReference type="FunCoup" id="S8G3W8">
    <property type="interactions" value="7"/>
</dbReference>
<organism evidence="1 2">
    <name type="scientific">Fomitopsis schrenkii</name>
    <name type="common">Brown rot fungus</name>
    <dbReference type="NCBI Taxonomy" id="2126942"/>
    <lineage>
        <taxon>Eukaryota</taxon>
        <taxon>Fungi</taxon>
        <taxon>Dikarya</taxon>
        <taxon>Basidiomycota</taxon>
        <taxon>Agaricomycotina</taxon>
        <taxon>Agaricomycetes</taxon>
        <taxon>Polyporales</taxon>
        <taxon>Fomitopsis</taxon>
    </lineage>
</organism>
<dbReference type="PANTHER" id="PTHR28110">
    <property type="entry name" value="TRANSMEMBRANE PROTEIN"/>
    <property type="match status" value="1"/>
</dbReference>
<accession>S8G3W8</accession>
<protein>
    <recommendedName>
        <fullName evidence="3">DUF218 domain-containing protein</fullName>
    </recommendedName>
</protein>
<dbReference type="InterPro" id="IPR055323">
    <property type="entry name" value="C57A10.07/YOR238W"/>
</dbReference>
<dbReference type="InParanoid" id="S8G3W8"/>
<dbReference type="OrthoDB" id="4347at2759"/>
<evidence type="ECO:0008006" key="3">
    <source>
        <dbReference type="Google" id="ProtNLM"/>
    </source>
</evidence>
<dbReference type="PANTHER" id="PTHR28110:SF1">
    <property type="entry name" value="TRANSMEMBRANE PROTEIN"/>
    <property type="match status" value="1"/>
</dbReference>
<reference evidence="1 2" key="1">
    <citation type="journal article" date="2012" name="Science">
        <title>The Paleozoic origin of enzymatic lignin decomposition reconstructed from 31 fungal genomes.</title>
        <authorList>
            <person name="Floudas D."/>
            <person name="Binder M."/>
            <person name="Riley R."/>
            <person name="Barry K."/>
            <person name="Blanchette R.A."/>
            <person name="Henrissat B."/>
            <person name="Martinez A.T."/>
            <person name="Otillar R."/>
            <person name="Spatafora J.W."/>
            <person name="Yadav J.S."/>
            <person name="Aerts A."/>
            <person name="Benoit I."/>
            <person name="Boyd A."/>
            <person name="Carlson A."/>
            <person name="Copeland A."/>
            <person name="Coutinho P.M."/>
            <person name="de Vries R.P."/>
            <person name="Ferreira P."/>
            <person name="Findley K."/>
            <person name="Foster B."/>
            <person name="Gaskell J."/>
            <person name="Glotzer D."/>
            <person name="Gorecki P."/>
            <person name="Heitman J."/>
            <person name="Hesse C."/>
            <person name="Hori C."/>
            <person name="Igarashi K."/>
            <person name="Jurgens J.A."/>
            <person name="Kallen N."/>
            <person name="Kersten P."/>
            <person name="Kohler A."/>
            <person name="Kuees U."/>
            <person name="Kumar T.K.A."/>
            <person name="Kuo A."/>
            <person name="LaButti K."/>
            <person name="Larrondo L.F."/>
            <person name="Lindquist E."/>
            <person name="Ling A."/>
            <person name="Lombard V."/>
            <person name="Lucas S."/>
            <person name="Lundell T."/>
            <person name="Martin R."/>
            <person name="McLaughlin D.J."/>
            <person name="Morgenstern I."/>
            <person name="Morin E."/>
            <person name="Murat C."/>
            <person name="Nagy L.G."/>
            <person name="Nolan M."/>
            <person name="Ohm R.A."/>
            <person name="Patyshakuliyeva A."/>
            <person name="Rokas A."/>
            <person name="Ruiz-Duenas F.J."/>
            <person name="Sabat G."/>
            <person name="Salamov A."/>
            <person name="Samejima M."/>
            <person name="Schmutz J."/>
            <person name="Slot J.C."/>
            <person name="St John F."/>
            <person name="Stenlid J."/>
            <person name="Sun H."/>
            <person name="Sun S."/>
            <person name="Syed K."/>
            <person name="Tsang A."/>
            <person name="Wiebenga A."/>
            <person name="Young D."/>
            <person name="Pisabarro A."/>
            <person name="Eastwood D.C."/>
            <person name="Martin F."/>
            <person name="Cullen D."/>
            <person name="Grigoriev I.V."/>
            <person name="Hibbett D.S."/>
        </authorList>
    </citation>
    <scope>NUCLEOTIDE SEQUENCE</scope>
    <source>
        <strain evidence="2">FP-58527</strain>
    </source>
</reference>
<dbReference type="HOGENOM" id="CLU_048479_0_2_1"/>
<dbReference type="STRING" id="743788.S8G3W8"/>
<dbReference type="Proteomes" id="UP000015241">
    <property type="component" value="Unassembled WGS sequence"/>
</dbReference>
<evidence type="ECO:0000313" key="2">
    <source>
        <dbReference type="Proteomes" id="UP000015241"/>
    </source>
</evidence>
<sequence>MLPLPVLSRTRPLHRSGLRHQRSTKDALLTRARITNLGLLLLSGVTVLSLLVNLSHYFSAPSYYPQSLLHGTVPADVLSTIQRDAALSDIDHLIMVPGHAIWRGTDIQRRLDDDEWILEPYQRGGGRVAAFYRHIEAGADLARRDEHALLVFSGGQTRPSSTSTEAESYMRLALAAGLVPSLSSPGSRPRSALRATTEDYATDSFQNLLYSIARFHEYTGRYPSHITVVGYEFKRRRFTELHRAALRWPRERFDYIGIDAEGEELIKAQEGERLNGYLPYTADIYGCHDILLSKRRSRNPFMRFHPYYSSSPELVNLLKWCPGRADGGQTAIYGGPLVWDVYL</sequence>
<name>S8G3W8_FOMSC</name>
<dbReference type="GO" id="GO:0005737">
    <property type="term" value="C:cytoplasm"/>
    <property type="evidence" value="ECO:0007669"/>
    <property type="project" value="TreeGrafter"/>
</dbReference>
<dbReference type="EMBL" id="KE504125">
    <property type="protein sequence ID" value="EPT04970.1"/>
    <property type="molecule type" value="Genomic_DNA"/>
</dbReference>
<dbReference type="eggNOG" id="KOG4533">
    <property type="taxonomic scope" value="Eukaryota"/>
</dbReference>
<dbReference type="AlphaFoldDB" id="S8G3W8"/>